<evidence type="ECO:0000256" key="5">
    <source>
        <dbReference type="ARBA" id="ARBA00022679"/>
    </source>
</evidence>
<dbReference type="GO" id="GO:0016020">
    <property type="term" value="C:membrane"/>
    <property type="evidence" value="ECO:0007669"/>
    <property type="project" value="UniProtKB-SubCell"/>
</dbReference>
<keyword evidence="15" id="KW-1185">Reference proteome</keyword>
<comment type="catalytic activity">
    <reaction evidence="13">
        <text>L-seryl-[protein] + ATP = O-phospho-L-seryl-[protein] + ADP + H(+)</text>
        <dbReference type="Rhea" id="RHEA:17989"/>
        <dbReference type="Rhea" id="RHEA-COMP:9863"/>
        <dbReference type="Rhea" id="RHEA-COMP:11604"/>
        <dbReference type="ChEBI" id="CHEBI:15378"/>
        <dbReference type="ChEBI" id="CHEBI:29999"/>
        <dbReference type="ChEBI" id="CHEBI:30616"/>
        <dbReference type="ChEBI" id="CHEBI:83421"/>
        <dbReference type="ChEBI" id="CHEBI:456216"/>
        <dbReference type="EC" id="2.7.11.1"/>
    </reaction>
</comment>
<keyword evidence="5" id="KW-0808">Transferase</keyword>
<accession>A0A1U7VXL0</accession>
<dbReference type="PANTHER" id="PTHR47984:SF39">
    <property type="entry name" value="PROTEIN KINASE DOMAIN-CONTAINING PROTEIN"/>
    <property type="match status" value="1"/>
</dbReference>
<dbReference type="InterPro" id="IPR000719">
    <property type="entry name" value="Prot_kinase_dom"/>
</dbReference>
<dbReference type="PANTHER" id="PTHR47984">
    <property type="entry name" value="OS01G0323000 PROTEIN"/>
    <property type="match status" value="1"/>
</dbReference>
<gene>
    <name evidence="16" type="primary">LOC104222891</name>
</gene>
<evidence type="ECO:0000256" key="3">
    <source>
        <dbReference type="ARBA" id="ARBA00022527"/>
    </source>
</evidence>
<evidence type="ECO:0000256" key="9">
    <source>
        <dbReference type="ARBA" id="ARBA00022840"/>
    </source>
</evidence>
<keyword evidence="9" id="KW-0067">ATP-binding</keyword>
<keyword evidence="10" id="KW-1133">Transmembrane helix</keyword>
<dbReference type="RefSeq" id="XP_009772517.1">
    <property type="nucleotide sequence ID" value="XM_009774215.1"/>
</dbReference>
<evidence type="ECO:0000256" key="6">
    <source>
        <dbReference type="ARBA" id="ARBA00022692"/>
    </source>
</evidence>
<sequence length="331" mass="37489">MSRRLLPHNGWEIEMGNGTPEKQVIFSSQTSGPLSRVMDLEPSYQFTLSEIEAATDDFADENVVVCGDYAIVYYGILFGNTRVTIKRLISSRAKAKDFTREVEALLGLKHRNLVKLLGYCFDGYYRITVDEYIDNGNAKGLAYLHEDTEPAIIHQHLKSSSILLDKQWNPKISDFCITKLLGSDEWNYPITPPTGMSGYLAPEYLSTGVLDDKCDVYSFGILIMEIVSGKTSIEYTITEIEEYLIDWIKSKVESQQYDQIVDPKLPEMPCMKELKRILRIALRCVDPDVSNRPKMGEVIHMLEPRDLLLGDGHVIKKQTSCRSSAQLLSNS</sequence>
<dbReference type="Pfam" id="PF00069">
    <property type="entry name" value="Pkinase"/>
    <property type="match status" value="1"/>
</dbReference>
<dbReference type="EC" id="2.7.11.1" evidence="2"/>
<feature type="domain" description="Protein kinase" evidence="14">
    <location>
        <begin position="58"/>
        <end position="308"/>
    </location>
</feature>
<comment type="subcellular location">
    <subcellularLocation>
        <location evidence="1">Membrane</location>
        <topology evidence="1">Single-pass membrane protein</topology>
    </subcellularLocation>
</comment>
<evidence type="ECO:0000313" key="15">
    <source>
        <dbReference type="Proteomes" id="UP000189701"/>
    </source>
</evidence>
<dbReference type="Proteomes" id="UP000189701">
    <property type="component" value="Unplaced"/>
</dbReference>
<dbReference type="Gene3D" id="3.30.200.20">
    <property type="entry name" value="Phosphorylase Kinase, domain 1"/>
    <property type="match status" value="1"/>
</dbReference>
<dbReference type="eggNOG" id="KOG1187">
    <property type="taxonomic scope" value="Eukaryota"/>
</dbReference>
<comment type="catalytic activity">
    <reaction evidence="12">
        <text>L-threonyl-[protein] + ATP = O-phospho-L-threonyl-[protein] + ADP + H(+)</text>
        <dbReference type="Rhea" id="RHEA:46608"/>
        <dbReference type="Rhea" id="RHEA-COMP:11060"/>
        <dbReference type="Rhea" id="RHEA-COMP:11605"/>
        <dbReference type="ChEBI" id="CHEBI:15378"/>
        <dbReference type="ChEBI" id="CHEBI:30013"/>
        <dbReference type="ChEBI" id="CHEBI:30616"/>
        <dbReference type="ChEBI" id="CHEBI:61977"/>
        <dbReference type="ChEBI" id="CHEBI:456216"/>
        <dbReference type="EC" id="2.7.11.1"/>
    </reaction>
</comment>
<keyword evidence="4" id="KW-0597">Phosphoprotein</keyword>
<evidence type="ECO:0000256" key="11">
    <source>
        <dbReference type="ARBA" id="ARBA00023136"/>
    </source>
</evidence>
<evidence type="ECO:0000256" key="4">
    <source>
        <dbReference type="ARBA" id="ARBA00022553"/>
    </source>
</evidence>
<keyword evidence="8 16" id="KW-0418">Kinase</keyword>
<evidence type="ECO:0000256" key="1">
    <source>
        <dbReference type="ARBA" id="ARBA00004167"/>
    </source>
</evidence>
<evidence type="ECO:0000256" key="7">
    <source>
        <dbReference type="ARBA" id="ARBA00022741"/>
    </source>
</evidence>
<evidence type="ECO:0000256" key="10">
    <source>
        <dbReference type="ARBA" id="ARBA00022989"/>
    </source>
</evidence>
<dbReference type="GO" id="GO:0004674">
    <property type="term" value="F:protein serine/threonine kinase activity"/>
    <property type="evidence" value="ECO:0007669"/>
    <property type="project" value="UniProtKB-KW"/>
</dbReference>
<dbReference type="SUPFAM" id="SSF56112">
    <property type="entry name" value="Protein kinase-like (PK-like)"/>
    <property type="match status" value="1"/>
</dbReference>
<evidence type="ECO:0000256" key="8">
    <source>
        <dbReference type="ARBA" id="ARBA00022777"/>
    </source>
</evidence>
<dbReference type="OrthoDB" id="4062651at2759"/>
<keyword evidence="7" id="KW-0547">Nucleotide-binding</keyword>
<evidence type="ECO:0000313" key="16">
    <source>
        <dbReference type="RefSeq" id="XP_009772517.1"/>
    </source>
</evidence>
<dbReference type="AlphaFoldDB" id="A0A1U7VXL0"/>
<dbReference type="Pfam" id="PF07714">
    <property type="entry name" value="PK_Tyr_Ser-Thr"/>
    <property type="match status" value="1"/>
</dbReference>
<dbReference type="Gene3D" id="1.10.510.10">
    <property type="entry name" value="Transferase(Phosphotransferase) domain 1"/>
    <property type="match status" value="1"/>
</dbReference>
<protein>
    <recommendedName>
        <fullName evidence="2">non-specific serine/threonine protein kinase</fullName>
        <ecNumber evidence="2">2.7.11.1</ecNumber>
    </recommendedName>
</protein>
<evidence type="ECO:0000256" key="2">
    <source>
        <dbReference type="ARBA" id="ARBA00012513"/>
    </source>
</evidence>
<reference evidence="15" key="1">
    <citation type="journal article" date="2013" name="Genome Biol.">
        <title>Reference genomes and transcriptomes of Nicotiana sylvestris and Nicotiana tomentosiformis.</title>
        <authorList>
            <person name="Sierro N."/>
            <person name="Battey J.N."/>
            <person name="Ouadi S."/>
            <person name="Bovet L."/>
            <person name="Goepfert S."/>
            <person name="Bakaher N."/>
            <person name="Peitsch M.C."/>
            <person name="Ivanov N.V."/>
        </authorList>
    </citation>
    <scope>NUCLEOTIDE SEQUENCE [LARGE SCALE GENOMIC DNA]</scope>
</reference>
<evidence type="ECO:0000256" key="13">
    <source>
        <dbReference type="ARBA" id="ARBA00048679"/>
    </source>
</evidence>
<name>A0A1U7VXL0_NICSY</name>
<dbReference type="GO" id="GO:0005524">
    <property type="term" value="F:ATP binding"/>
    <property type="evidence" value="ECO:0007669"/>
    <property type="project" value="UniProtKB-KW"/>
</dbReference>
<dbReference type="PROSITE" id="PS50011">
    <property type="entry name" value="PROTEIN_KINASE_DOM"/>
    <property type="match status" value="1"/>
</dbReference>
<dbReference type="InterPro" id="IPR052232">
    <property type="entry name" value="RLK_Ser/Thr-Kinase"/>
</dbReference>
<organism evidence="15 16">
    <name type="scientific">Nicotiana sylvestris</name>
    <name type="common">Wood tobacco</name>
    <name type="synonym">South American tobacco</name>
    <dbReference type="NCBI Taxonomy" id="4096"/>
    <lineage>
        <taxon>Eukaryota</taxon>
        <taxon>Viridiplantae</taxon>
        <taxon>Streptophyta</taxon>
        <taxon>Embryophyta</taxon>
        <taxon>Tracheophyta</taxon>
        <taxon>Spermatophyta</taxon>
        <taxon>Magnoliopsida</taxon>
        <taxon>eudicotyledons</taxon>
        <taxon>Gunneridae</taxon>
        <taxon>Pentapetalae</taxon>
        <taxon>asterids</taxon>
        <taxon>lamiids</taxon>
        <taxon>Solanales</taxon>
        <taxon>Solanaceae</taxon>
        <taxon>Nicotianoideae</taxon>
        <taxon>Nicotianeae</taxon>
        <taxon>Nicotiana</taxon>
    </lineage>
</organism>
<reference evidence="16" key="2">
    <citation type="submission" date="2025-08" db="UniProtKB">
        <authorList>
            <consortium name="RefSeq"/>
        </authorList>
    </citation>
    <scope>IDENTIFICATION</scope>
    <source>
        <tissue evidence="16">Leaf</tissue>
    </source>
</reference>
<evidence type="ECO:0000256" key="12">
    <source>
        <dbReference type="ARBA" id="ARBA00047899"/>
    </source>
</evidence>
<dbReference type="InterPro" id="IPR001245">
    <property type="entry name" value="Ser-Thr/Tyr_kinase_cat_dom"/>
</dbReference>
<proteinExistence type="predicted"/>
<keyword evidence="11" id="KW-0472">Membrane</keyword>
<evidence type="ECO:0000259" key="14">
    <source>
        <dbReference type="PROSITE" id="PS50011"/>
    </source>
</evidence>
<dbReference type="FunFam" id="1.10.510.10:FF:000035">
    <property type="entry name" value="Putative receptor-like serine/threonine-protein kinase"/>
    <property type="match status" value="1"/>
</dbReference>
<keyword evidence="3" id="KW-0723">Serine/threonine-protein kinase</keyword>
<dbReference type="InterPro" id="IPR011009">
    <property type="entry name" value="Kinase-like_dom_sf"/>
</dbReference>
<keyword evidence="6" id="KW-0812">Transmembrane</keyword>